<gene>
    <name evidence="1" type="ORF">A8990_12639</name>
</gene>
<dbReference type="AlphaFoldDB" id="A0A3D9RQ27"/>
<protein>
    <submittedName>
        <fullName evidence="1">Uncharacterized protein</fullName>
    </submittedName>
</protein>
<accession>A0A3D9RQ27</accession>
<dbReference type="Proteomes" id="UP000256304">
    <property type="component" value="Unassembled WGS sequence"/>
</dbReference>
<reference evidence="1 2" key="1">
    <citation type="submission" date="2018-08" db="EMBL/GenBank/DDBJ databases">
        <title>Genomic Encyclopedia of Type Strains, Phase III (KMG-III): the genomes of soil and plant-associated and newly described type strains.</title>
        <authorList>
            <person name="Whitman W."/>
        </authorList>
    </citation>
    <scope>NUCLEOTIDE SEQUENCE [LARGE SCALE GENOMIC DNA]</scope>
    <source>
        <strain evidence="1 2">CGMCC 1.10966</strain>
    </source>
</reference>
<evidence type="ECO:0000313" key="1">
    <source>
        <dbReference type="EMBL" id="REE78565.1"/>
    </source>
</evidence>
<proteinExistence type="predicted"/>
<evidence type="ECO:0000313" key="2">
    <source>
        <dbReference type="Proteomes" id="UP000256304"/>
    </source>
</evidence>
<keyword evidence="2" id="KW-1185">Reference proteome</keyword>
<name>A0A3D9RQ27_9BACL</name>
<comment type="caution">
    <text evidence="1">The sequence shown here is derived from an EMBL/GenBank/DDBJ whole genome shotgun (WGS) entry which is preliminary data.</text>
</comment>
<sequence>MRLMYAYISIHSENYTEKVQSKILENYLVNILGFQKVSHLTFCKALHGESIRLRGIPAGLNGNYAYDTLEGIEEVNLIEIDLPNYSNDIIETDISNVAIAISKELSWIIDEDRGLNGHDRLTTTAIQ</sequence>
<organism evidence="1 2">
    <name type="scientific">Paenibacillus taihuensis</name>
    <dbReference type="NCBI Taxonomy" id="1156355"/>
    <lineage>
        <taxon>Bacteria</taxon>
        <taxon>Bacillati</taxon>
        <taxon>Bacillota</taxon>
        <taxon>Bacilli</taxon>
        <taxon>Bacillales</taxon>
        <taxon>Paenibacillaceae</taxon>
        <taxon>Paenibacillus</taxon>
    </lineage>
</organism>
<dbReference type="EMBL" id="QTTN01000026">
    <property type="protein sequence ID" value="REE78565.1"/>
    <property type="molecule type" value="Genomic_DNA"/>
</dbReference>